<dbReference type="Gene3D" id="3.40.50.300">
    <property type="entry name" value="P-loop containing nucleotide triphosphate hydrolases"/>
    <property type="match status" value="2"/>
</dbReference>
<keyword evidence="9" id="KW-0472">Membrane</keyword>
<keyword evidence="8" id="KW-1278">Translocase</keyword>
<evidence type="ECO:0000256" key="5">
    <source>
        <dbReference type="ARBA" id="ARBA00022737"/>
    </source>
</evidence>
<keyword evidence="7" id="KW-0067">ATP-binding</keyword>
<dbReference type="GO" id="GO:0005524">
    <property type="term" value="F:ATP binding"/>
    <property type="evidence" value="ECO:0007669"/>
    <property type="project" value="UniProtKB-KW"/>
</dbReference>
<proteinExistence type="predicted"/>
<dbReference type="CDD" id="cd03216">
    <property type="entry name" value="ABC_Carb_Monos_I"/>
    <property type="match status" value="1"/>
</dbReference>
<evidence type="ECO:0000259" key="10">
    <source>
        <dbReference type="PROSITE" id="PS50893"/>
    </source>
</evidence>
<dbReference type="PANTHER" id="PTHR43790:SF3">
    <property type="entry name" value="D-ALLOSE IMPORT ATP-BINDING PROTEIN ALSA-RELATED"/>
    <property type="match status" value="1"/>
</dbReference>
<dbReference type="AlphaFoldDB" id="A0A081C8R7"/>
<evidence type="ECO:0000256" key="4">
    <source>
        <dbReference type="ARBA" id="ARBA00022597"/>
    </source>
</evidence>
<evidence type="ECO:0000256" key="9">
    <source>
        <dbReference type="ARBA" id="ARBA00023136"/>
    </source>
</evidence>
<evidence type="ECO:0000256" key="1">
    <source>
        <dbReference type="ARBA" id="ARBA00004202"/>
    </source>
</evidence>
<dbReference type="eggNOG" id="COG1129">
    <property type="taxonomic scope" value="Bacteria"/>
</dbReference>
<dbReference type="HOGENOM" id="CLU_000604_92_3_0"/>
<keyword evidence="6" id="KW-0547">Nucleotide-binding</keyword>
<dbReference type="SMART" id="SM00382">
    <property type="entry name" value="AAA"/>
    <property type="match status" value="2"/>
</dbReference>
<dbReference type="Proteomes" id="UP000030661">
    <property type="component" value="Unassembled WGS sequence"/>
</dbReference>
<dbReference type="InterPro" id="IPR027417">
    <property type="entry name" value="P-loop_NTPase"/>
</dbReference>
<sequence length="525" mass="57660">MNHDNKPTQSVPIVRMKHICKSFGRVQVLKDVELEIFPGEVHILAGENGAGKSTLIKILAGAYPDFEGTIEIDGKSVCPRSPQEATALGIAVIHQELSLVPSMTVADNIFLGRSMTRHGFVQDTLQKTEARRVLGLLGLDLDVDLPLETYPIAIQQLVEVAKAMSIQAKVIIMDEPTSALNATEVQKLFHLIAELKAKGYGIVYITHRMEEIEEIADRISVLRDGQYIGSAPASELPMPKLIQWMVGRAMEQHFPRHLPHIGEDRLRVEEFSLDLDQHRGKPVVNKVSFSVRSGEILGIGGLRGSGASELLMGLFGAYGHAAQGTVKLNGQALQIYTPRQAIDRGIALLTNDRKATGLVPSMSVIANVTLADLNRLSPSGWRRPEHERQVTQELGQAINIRAASLEMEVNELSGGNQQKVVLAKWLQTNPQLLLLDEPTRGVDVGAKYEIYQLMNEWTAQGIAIVLITSEMPELLAMSDRIVVMHRGQITAAFTREQASAEAILEAAMGKTYHLNGNHFGKESNV</sequence>
<evidence type="ECO:0000313" key="11">
    <source>
        <dbReference type="EMBL" id="GAK60972.1"/>
    </source>
</evidence>
<dbReference type="EMBL" id="DF820476">
    <property type="protein sequence ID" value="GAK60972.1"/>
    <property type="molecule type" value="Genomic_DNA"/>
</dbReference>
<feature type="domain" description="ABC transporter" evidence="10">
    <location>
        <begin position="266"/>
        <end position="511"/>
    </location>
</feature>
<gene>
    <name evidence="11" type="ORF">U27_00870</name>
</gene>
<evidence type="ECO:0000256" key="3">
    <source>
        <dbReference type="ARBA" id="ARBA00022475"/>
    </source>
</evidence>
<evidence type="ECO:0000256" key="6">
    <source>
        <dbReference type="ARBA" id="ARBA00022741"/>
    </source>
</evidence>
<name>A0A081C8R7_VECG1</name>
<dbReference type="PANTHER" id="PTHR43790">
    <property type="entry name" value="CARBOHYDRATE TRANSPORT ATP-BINDING PROTEIN MG119-RELATED"/>
    <property type="match status" value="1"/>
</dbReference>
<dbReference type="GO" id="GO:0016887">
    <property type="term" value="F:ATP hydrolysis activity"/>
    <property type="evidence" value="ECO:0007669"/>
    <property type="project" value="InterPro"/>
</dbReference>
<dbReference type="STRING" id="1499967.U27_00870"/>
<dbReference type="PROSITE" id="PS00211">
    <property type="entry name" value="ABC_TRANSPORTER_1"/>
    <property type="match status" value="1"/>
</dbReference>
<keyword evidence="4" id="KW-0762">Sugar transport</keyword>
<dbReference type="Pfam" id="PF00005">
    <property type="entry name" value="ABC_tran"/>
    <property type="match status" value="2"/>
</dbReference>
<dbReference type="GO" id="GO:0005886">
    <property type="term" value="C:plasma membrane"/>
    <property type="evidence" value="ECO:0007669"/>
    <property type="project" value="UniProtKB-SubCell"/>
</dbReference>
<dbReference type="SUPFAM" id="SSF52540">
    <property type="entry name" value="P-loop containing nucleoside triphosphate hydrolases"/>
    <property type="match status" value="2"/>
</dbReference>
<keyword evidence="12" id="KW-1185">Reference proteome</keyword>
<keyword evidence="5" id="KW-0677">Repeat</keyword>
<evidence type="ECO:0000256" key="7">
    <source>
        <dbReference type="ARBA" id="ARBA00022840"/>
    </source>
</evidence>
<evidence type="ECO:0000313" key="12">
    <source>
        <dbReference type="Proteomes" id="UP000030661"/>
    </source>
</evidence>
<protein>
    <submittedName>
        <fullName evidence="11">ABC-type ribose transport system, ATPase component</fullName>
    </submittedName>
</protein>
<dbReference type="CDD" id="cd03215">
    <property type="entry name" value="ABC_Carb_Monos_II"/>
    <property type="match status" value="1"/>
</dbReference>
<dbReference type="InterPro" id="IPR003593">
    <property type="entry name" value="AAA+_ATPase"/>
</dbReference>
<evidence type="ECO:0000256" key="8">
    <source>
        <dbReference type="ARBA" id="ARBA00022967"/>
    </source>
</evidence>
<accession>A0A081C8R7</accession>
<comment type="subcellular location">
    <subcellularLocation>
        <location evidence="1">Cell membrane</location>
        <topology evidence="1">Peripheral membrane protein</topology>
    </subcellularLocation>
</comment>
<dbReference type="InterPro" id="IPR050107">
    <property type="entry name" value="ABC_carbohydrate_import_ATPase"/>
</dbReference>
<keyword evidence="2" id="KW-0813">Transport</keyword>
<feature type="domain" description="ABC transporter" evidence="10">
    <location>
        <begin position="14"/>
        <end position="249"/>
    </location>
</feature>
<reference evidence="11" key="1">
    <citation type="journal article" date="2015" name="PeerJ">
        <title>First genomic representation of candidate bacterial phylum KSB3 points to enhanced environmental sensing as a trigger of wastewater bulking.</title>
        <authorList>
            <person name="Sekiguchi Y."/>
            <person name="Ohashi A."/>
            <person name="Parks D.H."/>
            <person name="Yamauchi T."/>
            <person name="Tyson G.W."/>
            <person name="Hugenholtz P."/>
        </authorList>
    </citation>
    <scope>NUCLEOTIDE SEQUENCE [LARGE SCALE GENOMIC DNA]</scope>
</reference>
<dbReference type="InterPro" id="IPR017871">
    <property type="entry name" value="ABC_transporter-like_CS"/>
</dbReference>
<evidence type="ECO:0000256" key="2">
    <source>
        <dbReference type="ARBA" id="ARBA00022448"/>
    </source>
</evidence>
<dbReference type="InterPro" id="IPR003439">
    <property type="entry name" value="ABC_transporter-like_ATP-bd"/>
</dbReference>
<dbReference type="FunFam" id="3.40.50.300:FF:000127">
    <property type="entry name" value="Ribose import ATP-binding protein RbsA"/>
    <property type="match status" value="1"/>
</dbReference>
<organism evidence="11">
    <name type="scientific">Vecturithrix granuli</name>
    <dbReference type="NCBI Taxonomy" id="1499967"/>
    <lineage>
        <taxon>Bacteria</taxon>
        <taxon>Candidatus Moduliflexota</taxon>
        <taxon>Candidatus Vecturitrichia</taxon>
        <taxon>Candidatus Vecturitrichales</taxon>
        <taxon>Candidatus Vecturitrichaceae</taxon>
        <taxon>Candidatus Vecturithrix</taxon>
    </lineage>
</organism>
<dbReference type="PROSITE" id="PS50893">
    <property type="entry name" value="ABC_TRANSPORTER_2"/>
    <property type="match status" value="2"/>
</dbReference>
<keyword evidence="3" id="KW-1003">Cell membrane</keyword>